<dbReference type="OrthoDB" id="637392at2"/>
<dbReference type="EMBL" id="FRBY01000003">
    <property type="protein sequence ID" value="SHM20825.1"/>
    <property type="molecule type" value="Genomic_DNA"/>
</dbReference>
<dbReference type="AlphaFoldDB" id="A0A1M7GX48"/>
<sequence length="206" mass="23349">MNKIICFTIVSFLVFSCNTKNNNEITTSSSTAKSIDTAKSETKSIQPEKTDRILIGPKIEGDFDGDGKDEFAIITQTKQGEGNPVEDGTPDEYTISFSNKELKTILIGCCEAQLINEGDLNQDGKEDFSVYQAPMNGTVYEMTTYSHQNSNWKQIVETFLIPTAHQELNNEELQKRVFLENNTLYILKEDPNDENYRLIKKKIELN</sequence>
<dbReference type="PROSITE" id="PS51257">
    <property type="entry name" value="PROKAR_LIPOPROTEIN"/>
    <property type="match status" value="1"/>
</dbReference>
<accession>A0A1M7GX48</accession>
<evidence type="ECO:0000313" key="1">
    <source>
        <dbReference type="EMBL" id="SHM20825.1"/>
    </source>
</evidence>
<proteinExistence type="predicted"/>
<dbReference type="Proteomes" id="UP000184121">
    <property type="component" value="Unassembled WGS sequence"/>
</dbReference>
<gene>
    <name evidence="1" type="ORF">SAMN05444366_2724</name>
</gene>
<keyword evidence="2" id="KW-1185">Reference proteome</keyword>
<name>A0A1M7GX48_9FLAO</name>
<reference evidence="2" key="1">
    <citation type="submission" date="2016-11" db="EMBL/GenBank/DDBJ databases">
        <authorList>
            <person name="Varghese N."/>
            <person name="Submissions S."/>
        </authorList>
    </citation>
    <scope>NUCLEOTIDE SEQUENCE [LARGE SCALE GENOMIC DNA]</scope>
    <source>
        <strain evidence="2">DSM 1811</strain>
    </source>
</reference>
<dbReference type="SUPFAM" id="SSF69318">
    <property type="entry name" value="Integrin alpha N-terminal domain"/>
    <property type="match status" value="1"/>
</dbReference>
<dbReference type="STRING" id="29534.SAMN05444366_2724"/>
<evidence type="ECO:0008006" key="3">
    <source>
        <dbReference type="Google" id="ProtNLM"/>
    </source>
</evidence>
<organism evidence="1 2">
    <name type="scientific">Flavobacterium saccharophilum</name>
    <dbReference type="NCBI Taxonomy" id="29534"/>
    <lineage>
        <taxon>Bacteria</taxon>
        <taxon>Pseudomonadati</taxon>
        <taxon>Bacteroidota</taxon>
        <taxon>Flavobacteriia</taxon>
        <taxon>Flavobacteriales</taxon>
        <taxon>Flavobacteriaceae</taxon>
        <taxon>Flavobacterium</taxon>
    </lineage>
</organism>
<protein>
    <recommendedName>
        <fullName evidence="3">FG-GAP repeat-containing protein</fullName>
    </recommendedName>
</protein>
<dbReference type="InterPro" id="IPR028994">
    <property type="entry name" value="Integrin_alpha_N"/>
</dbReference>
<dbReference type="RefSeq" id="WP_072973196.1">
    <property type="nucleotide sequence ID" value="NZ_FRBY01000003.1"/>
</dbReference>
<evidence type="ECO:0000313" key="2">
    <source>
        <dbReference type="Proteomes" id="UP000184121"/>
    </source>
</evidence>